<proteinExistence type="predicted"/>
<evidence type="ECO:0000313" key="2">
    <source>
        <dbReference type="Proteomes" id="UP000663866"/>
    </source>
</evidence>
<protein>
    <submittedName>
        <fullName evidence="1">Uncharacterized protein</fullName>
    </submittedName>
</protein>
<sequence length="36" mass="4097">IILETDPILITQRVQLRQDDIPLGEQTVSQVSNSEF</sequence>
<dbReference type="Proteomes" id="UP000663866">
    <property type="component" value="Unassembled WGS sequence"/>
</dbReference>
<evidence type="ECO:0000313" key="1">
    <source>
        <dbReference type="EMBL" id="CAF4635820.1"/>
    </source>
</evidence>
<dbReference type="AlphaFoldDB" id="A0A821EG76"/>
<name>A0A821EG76_9BILA</name>
<feature type="non-terminal residue" evidence="1">
    <location>
        <position position="1"/>
    </location>
</feature>
<gene>
    <name evidence="1" type="ORF">OVN521_LOCUS46383</name>
</gene>
<accession>A0A821EG76</accession>
<keyword evidence="2" id="KW-1185">Reference proteome</keyword>
<comment type="caution">
    <text evidence="1">The sequence shown here is derived from an EMBL/GenBank/DDBJ whole genome shotgun (WGS) entry which is preliminary data.</text>
</comment>
<reference evidence="1" key="1">
    <citation type="submission" date="2021-02" db="EMBL/GenBank/DDBJ databases">
        <authorList>
            <person name="Nowell W R."/>
        </authorList>
    </citation>
    <scope>NUCLEOTIDE SEQUENCE</scope>
</reference>
<dbReference type="EMBL" id="CAJOBG010082175">
    <property type="protein sequence ID" value="CAF4635820.1"/>
    <property type="molecule type" value="Genomic_DNA"/>
</dbReference>
<organism evidence="1 2">
    <name type="scientific">Rotaria magnacalcarata</name>
    <dbReference type="NCBI Taxonomy" id="392030"/>
    <lineage>
        <taxon>Eukaryota</taxon>
        <taxon>Metazoa</taxon>
        <taxon>Spiralia</taxon>
        <taxon>Gnathifera</taxon>
        <taxon>Rotifera</taxon>
        <taxon>Eurotatoria</taxon>
        <taxon>Bdelloidea</taxon>
        <taxon>Philodinida</taxon>
        <taxon>Philodinidae</taxon>
        <taxon>Rotaria</taxon>
    </lineage>
</organism>